<reference evidence="2" key="1">
    <citation type="submission" date="2022-11" db="EMBL/GenBank/DDBJ databases">
        <title>Description of Microcella daejonensis nov. sp, isolated from riverside soil.</title>
        <authorList>
            <person name="Molina K.M."/>
            <person name="Kim S.B."/>
        </authorList>
    </citation>
    <scope>NUCLEOTIDE SEQUENCE</scope>
    <source>
        <strain evidence="2">MMS21-STM12</strain>
    </source>
</reference>
<feature type="transmembrane region" description="Helical" evidence="1">
    <location>
        <begin position="31"/>
        <end position="51"/>
    </location>
</feature>
<accession>A0A9E8MJQ8</accession>
<keyword evidence="3" id="KW-1185">Reference proteome</keyword>
<dbReference type="RefSeq" id="WP_267780521.1">
    <property type="nucleotide sequence ID" value="NZ_CP113089.1"/>
</dbReference>
<gene>
    <name evidence="2" type="ORF">OVN18_09550</name>
</gene>
<sequence>MRAGARGRRTIAGSRILARLHRAARADDGSASLEFITAGLLLLVPLVYLVLTLSAIQSASLATEGAARQAARVYVQAPGDEAGRAAAARALQLALDDHGVEGEPALSIRCAPRPDVCHTRSGWVSVDVAVDVPLPLIPPVLDLRVPLSVPIEATATQQVSRFWGSTP</sequence>
<dbReference type="EMBL" id="CP113089">
    <property type="protein sequence ID" value="WAB80808.1"/>
    <property type="molecule type" value="Genomic_DNA"/>
</dbReference>
<evidence type="ECO:0008006" key="4">
    <source>
        <dbReference type="Google" id="ProtNLM"/>
    </source>
</evidence>
<name>A0A9E8MJQ8_9MICO</name>
<dbReference type="KEGG" id="mdb:OVN18_09550"/>
<organism evidence="2 3">
    <name type="scientific">Microcella daejeonensis</name>
    <dbReference type="NCBI Taxonomy" id="2994971"/>
    <lineage>
        <taxon>Bacteria</taxon>
        <taxon>Bacillati</taxon>
        <taxon>Actinomycetota</taxon>
        <taxon>Actinomycetes</taxon>
        <taxon>Micrococcales</taxon>
        <taxon>Microbacteriaceae</taxon>
        <taxon>Microcella</taxon>
    </lineage>
</organism>
<keyword evidence="1" id="KW-1133">Transmembrane helix</keyword>
<evidence type="ECO:0000313" key="3">
    <source>
        <dbReference type="Proteomes" id="UP001164706"/>
    </source>
</evidence>
<proteinExistence type="predicted"/>
<dbReference type="Proteomes" id="UP001164706">
    <property type="component" value="Chromosome"/>
</dbReference>
<evidence type="ECO:0000313" key="2">
    <source>
        <dbReference type="EMBL" id="WAB80808.1"/>
    </source>
</evidence>
<evidence type="ECO:0000256" key="1">
    <source>
        <dbReference type="SAM" id="Phobius"/>
    </source>
</evidence>
<keyword evidence="1" id="KW-0812">Transmembrane</keyword>
<keyword evidence="1" id="KW-0472">Membrane</keyword>
<protein>
    <recommendedName>
        <fullName evidence="4">TadE-like protein</fullName>
    </recommendedName>
</protein>
<dbReference type="AlphaFoldDB" id="A0A9E8MJQ8"/>